<dbReference type="Proteomes" id="UP001596098">
    <property type="component" value="Unassembled WGS sequence"/>
</dbReference>
<proteinExistence type="predicted"/>
<reference evidence="3" key="1">
    <citation type="journal article" date="2019" name="Int. J. Syst. Evol. Microbiol.">
        <title>The Global Catalogue of Microorganisms (GCM) 10K type strain sequencing project: providing services to taxonomists for standard genome sequencing and annotation.</title>
        <authorList>
            <consortium name="The Broad Institute Genomics Platform"/>
            <consortium name="The Broad Institute Genome Sequencing Center for Infectious Disease"/>
            <person name="Wu L."/>
            <person name="Ma J."/>
        </authorList>
    </citation>
    <scope>NUCLEOTIDE SEQUENCE [LARGE SCALE GENOMIC DNA]</scope>
    <source>
        <strain evidence="3">DFY28</strain>
    </source>
</reference>
<gene>
    <name evidence="2" type="ORF">ACFPWU_02690</name>
</gene>
<organism evidence="2 3">
    <name type="scientific">Nocardioides yefusunii</name>
    <dbReference type="NCBI Taxonomy" id="2500546"/>
    <lineage>
        <taxon>Bacteria</taxon>
        <taxon>Bacillati</taxon>
        <taxon>Actinomycetota</taxon>
        <taxon>Actinomycetes</taxon>
        <taxon>Propionibacteriales</taxon>
        <taxon>Nocardioidaceae</taxon>
        <taxon>Nocardioides</taxon>
    </lineage>
</organism>
<protein>
    <submittedName>
        <fullName evidence="2">Pilus assembly protein TadG-related protein</fullName>
    </submittedName>
</protein>
<dbReference type="RefSeq" id="WP_128219761.1">
    <property type="nucleotide sequence ID" value="NZ_CP034929.1"/>
</dbReference>
<dbReference type="Pfam" id="PF13400">
    <property type="entry name" value="Tad"/>
    <property type="match status" value="1"/>
</dbReference>
<dbReference type="InterPro" id="IPR028087">
    <property type="entry name" value="Tad_N"/>
</dbReference>
<name>A0ABW1QXJ3_9ACTN</name>
<feature type="domain" description="Putative Flp pilus-assembly TadG-like N-terminal" evidence="1">
    <location>
        <begin position="9"/>
        <end position="55"/>
    </location>
</feature>
<evidence type="ECO:0000259" key="1">
    <source>
        <dbReference type="Pfam" id="PF13400"/>
    </source>
</evidence>
<dbReference type="EMBL" id="JBHSQI010000002">
    <property type="protein sequence ID" value="MFC6152570.1"/>
    <property type="molecule type" value="Genomic_DNA"/>
</dbReference>
<evidence type="ECO:0000313" key="3">
    <source>
        <dbReference type="Proteomes" id="UP001596098"/>
    </source>
</evidence>
<comment type="caution">
    <text evidence="2">The sequence shown here is derived from an EMBL/GenBank/DDBJ whole genome shotgun (WGS) entry which is preliminary data.</text>
</comment>
<evidence type="ECO:0000313" key="2">
    <source>
        <dbReference type="EMBL" id="MFC6152570.1"/>
    </source>
</evidence>
<sequence>MRRRRDESGQVSVLIIGFAAVLLLALALVVDASTAFLHRQGLDSIADGAALHAADAGVSASLSVDATDDRLAIDAFRASAAATDYLRSVEAGRRYPGLRHEVEVTPAGAVLVRLSAPVELPLLIPGMSRTATVRASARAAVTVIR</sequence>
<accession>A0ABW1QXJ3</accession>
<keyword evidence="3" id="KW-1185">Reference proteome</keyword>